<keyword evidence="2" id="KW-1185">Reference proteome</keyword>
<evidence type="ECO:0000313" key="1">
    <source>
        <dbReference type="EMBL" id="KAI3673368.1"/>
    </source>
</evidence>
<sequence>MEGFDQELMKHICKFCNKSFPCGRSLGGHVRCHVINSPDSCYELRKHSQKKIKSKDSDQKVDRGLNEISGCSSVVDNKLCKECGKGFQSWKALFGHMKCHSKKLVSNNKNINSASLNHGSWLTHSDEENSDVRIYRLKRSRSRNKGNKRYSHDKTSIITTSSSISMNNNNNNQISSNNASTSVVSEIDQDQEADVAMSLMMLSKDLGKWGNQLGENLFENGCKMKKSVKTQVGIDFLGRSEVGLKGFEKISTKNDEFASCFGGIKGSSNKRKFECVTCNKCFHSYQALGGHKASHKKVKICFDSKPANENTIGHEPVLDHDQTINGYDQETFSDHQEPSSFNLGDGSLNKTMVLGGHECSICLKMFSSGQALGGHKRSHLIAEHKPNQENYTNAIKKPDERPICETRRFLDLNMPPQEEEEESSTTKYKSYYWEDCSDHHNHESRILGLLST</sequence>
<gene>
    <name evidence="1" type="ORF">L6452_39486</name>
</gene>
<dbReference type="Proteomes" id="UP001055879">
    <property type="component" value="Linkage Group LG15"/>
</dbReference>
<organism evidence="1 2">
    <name type="scientific">Arctium lappa</name>
    <name type="common">Greater burdock</name>
    <name type="synonym">Lappa major</name>
    <dbReference type="NCBI Taxonomy" id="4217"/>
    <lineage>
        <taxon>Eukaryota</taxon>
        <taxon>Viridiplantae</taxon>
        <taxon>Streptophyta</taxon>
        <taxon>Embryophyta</taxon>
        <taxon>Tracheophyta</taxon>
        <taxon>Spermatophyta</taxon>
        <taxon>Magnoliopsida</taxon>
        <taxon>eudicotyledons</taxon>
        <taxon>Gunneridae</taxon>
        <taxon>Pentapetalae</taxon>
        <taxon>asterids</taxon>
        <taxon>campanulids</taxon>
        <taxon>Asterales</taxon>
        <taxon>Asteraceae</taxon>
        <taxon>Carduoideae</taxon>
        <taxon>Cardueae</taxon>
        <taxon>Arctiinae</taxon>
        <taxon>Arctium</taxon>
    </lineage>
</organism>
<comment type="caution">
    <text evidence="1">The sequence shown here is derived from an EMBL/GenBank/DDBJ whole genome shotgun (WGS) entry which is preliminary data.</text>
</comment>
<dbReference type="EMBL" id="CM042061">
    <property type="protein sequence ID" value="KAI3673368.1"/>
    <property type="molecule type" value="Genomic_DNA"/>
</dbReference>
<reference evidence="2" key="1">
    <citation type="journal article" date="2022" name="Mol. Ecol. Resour.">
        <title>The genomes of chicory, endive, great burdock and yacon provide insights into Asteraceae palaeo-polyploidization history and plant inulin production.</title>
        <authorList>
            <person name="Fan W."/>
            <person name="Wang S."/>
            <person name="Wang H."/>
            <person name="Wang A."/>
            <person name="Jiang F."/>
            <person name="Liu H."/>
            <person name="Zhao H."/>
            <person name="Xu D."/>
            <person name="Zhang Y."/>
        </authorList>
    </citation>
    <scope>NUCLEOTIDE SEQUENCE [LARGE SCALE GENOMIC DNA]</scope>
    <source>
        <strain evidence="2">cv. Niubang</strain>
    </source>
</reference>
<evidence type="ECO:0000313" key="2">
    <source>
        <dbReference type="Proteomes" id="UP001055879"/>
    </source>
</evidence>
<reference evidence="1 2" key="2">
    <citation type="journal article" date="2022" name="Mol. Ecol. Resour.">
        <title>The genomes of chicory, endive, great burdock and yacon provide insights into Asteraceae paleo-polyploidization history and plant inulin production.</title>
        <authorList>
            <person name="Fan W."/>
            <person name="Wang S."/>
            <person name="Wang H."/>
            <person name="Wang A."/>
            <person name="Jiang F."/>
            <person name="Liu H."/>
            <person name="Zhao H."/>
            <person name="Xu D."/>
            <person name="Zhang Y."/>
        </authorList>
    </citation>
    <scope>NUCLEOTIDE SEQUENCE [LARGE SCALE GENOMIC DNA]</scope>
    <source>
        <strain evidence="2">cv. Niubang</strain>
    </source>
</reference>
<proteinExistence type="predicted"/>
<protein>
    <submittedName>
        <fullName evidence="1">Uncharacterized protein</fullName>
    </submittedName>
</protein>
<accession>A0ACB8XWJ6</accession>
<name>A0ACB8XWJ6_ARCLA</name>